<evidence type="ECO:0000313" key="5">
    <source>
        <dbReference type="RefSeq" id="XP_035825066.1"/>
    </source>
</evidence>
<protein>
    <submittedName>
        <fullName evidence="3 4">Uncharacterized protein LOC101853781</fullName>
    </submittedName>
</protein>
<dbReference type="RefSeq" id="XP_005096246.1">
    <property type="nucleotide sequence ID" value="XM_005096189.3"/>
</dbReference>
<feature type="transmembrane region" description="Helical" evidence="1">
    <location>
        <begin position="193"/>
        <end position="211"/>
    </location>
</feature>
<proteinExistence type="predicted"/>
<reference evidence="3 4" key="1">
    <citation type="submission" date="2025-05" db="UniProtKB">
        <authorList>
            <consortium name="RefSeq"/>
        </authorList>
    </citation>
    <scope>IDENTIFICATION</scope>
</reference>
<accession>A0ABM0JL37</accession>
<feature type="transmembrane region" description="Helical" evidence="1">
    <location>
        <begin position="257"/>
        <end position="279"/>
    </location>
</feature>
<keyword evidence="1" id="KW-1133">Transmembrane helix</keyword>
<feature type="transmembrane region" description="Helical" evidence="1">
    <location>
        <begin position="35"/>
        <end position="54"/>
    </location>
</feature>
<dbReference type="Proteomes" id="UP000694888">
    <property type="component" value="Unplaced"/>
</dbReference>
<evidence type="ECO:0000313" key="2">
    <source>
        <dbReference type="Proteomes" id="UP000694888"/>
    </source>
</evidence>
<keyword evidence="1" id="KW-0472">Membrane</keyword>
<sequence length="292" mass="34077">MGIREEFRLKKLWCNELRTERFCVFQWRSPGIFFLVYRIAVAAYTLTWLIKTAIESKLPDDVSVTWGSFLTNWTYTLLTIYFLLHALIALVVYLLCRGSGLQLMRRLAPEQHRYLFHELGNAYEGFPQDPEERTPLTSSDDVHFELGNRVPWYFALLWVIFNAVSVSAIMVTIVFWCILFPGSGLHFDMENVQLHLVNSVLVLLEHAVTALPVRILHVIYPIIYGLIYMAFSLFYWVDDHSHVMYPILDWGKPGPTVGYVLLVGFVIMPIIQLLIYGFYRLRLAIYRRVSQN</sequence>
<feature type="transmembrane region" description="Helical" evidence="1">
    <location>
        <begin position="152"/>
        <end position="181"/>
    </location>
</feature>
<dbReference type="GeneID" id="101853781"/>
<keyword evidence="2" id="KW-1185">Reference proteome</keyword>
<keyword evidence="1" id="KW-0812">Transmembrane</keyword>
<feature type="transmembrane region" description="Helical" evidence="1">
    <location>
        <begin position="74"/>
        <end position="96"/>
    </location>
</feature>
<dbReference type="RefSeq" id="XP_035825066.1">
    <property type="nucleotide sequence ID" value="XM_035969173.1"/>
</dbReference>
<organism evidence="2 3">
    <name type="scientific">Aplysia californica</name>
    <name type="common">California sea hare</name>
    <dbReference type="NCBI Taxonomy" id="6500"/>
    <lineage>
        <taxon>Eukaryota</taxon>
        <taxon>Metazoa</taxon>
        <taxon>Spiralia</taxon>
        <taxon>Lophotrochozoa</taxon>
        <taxon>Mollusca</taxon>
        <taxon>Gastropoda</taxon>
        <taxon>Heterobranchia</taxon>
        <taxon>Euthyneura</taxon>
        <taxon>Tectipleura</taxon>
        <taxon>Aplysiida</taxon>
        <taxon>Aplysioidea</taxon>
        <taxon>Aplysiidae</taxon>
        <taxon>Aplysia</taxon>
    </lineage>
</organism>
<dbReference type="PANTHER" id="PTHR12242:SF45">
    <property type="entry name" value="MARVEL DOMAIN-CONTAINING PROTEIN"/>
    <property type="match status" value="1"/>
</dbReference>
<dbReference type="InterPro" id="IPR049352">
    <property type="entry name" value="Rost"/>
</dbReference>
<evidence type="ECO:0000313" key="3">
    <source>
        <dbReference type="RefSeq" id="XP_005096245.1"/>
    </source>
</evidence>
<dbReference type="Pfam" id="PF21534">
    <property type="entry name" value="Rost"/>
    <property type="match status" value="1"/>
</dbReference>
<dbReference type="RefSeq" id="XP_005096245.1">
    <property type="nucleotide sequence ID" value="XM_005096188.3"/>
</dbReference>
<dbReference type="PANTHER" id="PTHR12242">
    <property type="entry name" value="OS02G0130600 PROTEIN-RELATED"/>
    <property type="match status" value="1"/>
</dbReference>
<evidence type="ECO:0000256" key="1">
    <source>
        <dbReference type="SAM" id="Phobius"/>
    </source>
</evidence>
<name>A0ABM0JL37_APLCA</name>
<gene>
    <name evidence="3 4 5" type="primary">LOC101853781</name>
</gene>
<feature type="transmembrane region" description="Helical" evidence="1">
    <location>
        <begin position="218"/>
        <end position="237"/>
    </location>
</feature>
<evidence type="ECO:0000313" key="4">
    <source>
        <dbReference type="RefSeq" id="XP_005096246.1"/>
    </source>
</evidence>